<dbReference type="GO" id="GO:0003735">
    <property type="term" value="F:structural constituent of ribosome"/>
    <property type="evidence" value="ECO:0007669"/>
    <property type="project" value="InterPro"/>
</dbReference>
<name>A0A0W0R2E6_9GAMM</name>
<keyword evidence="8" id="KW-0614">Plasmid</keyword>
<dbReference type="AlphaFoldDB" id="A0A0W0R2E6"/>
<dbReference type="CDD" id="cd01658">
    <property type="entry name" value="Ribosomal_L30"/>
    <property type="match status" value="1"/>
</dbReference>
<reference evidence="7 9" key="1">
    <citation type="submission" date="2015-11" db="EMBL/GenBank/DDBJ databases">
        <title>Identification of large and diverse effector repertoires of 38 Legionella species.</title>
        <authorList>
            <person name="Burstein D."/>
            <person name="Amaro F."/>
            <person name="Zusman T."/>
            <person name="Lifshitz Z."/>
            <person name="Cohen O."/>
            <person name="Gilbert J.A."/>
            <person name="Pupko T."/>
            <person name="Shuman H.A."/>
            <person name="Segal G."/>
        </authorList>
    </citation>
    <scope>NUCLEOTIDE SEQUENCE [LARGE SCALE GENOMIC DNA]</scope>
    <source>
        <strain evidence="7 9">1762-AUS-E</strain>
    </source>
</reference>
<dbReference type="Gene3D" id="3.30.1390.20">
    <property type="entry name" value="Ribosomal protein L30, ferredoxin-like fold domain"/>
    <property type="match status" value="1"/>
</dbReference>
<dbReference type="RefSeq" id="WP_058462490.1">
    <property type="nucleotide sequence ID" value="NZ_CAAAHS010000012.1"/>
</dbReference>
<dbReference type="PIRSF" id="PIRSF002211">
    <property type="entry name" value="Ribosomal_L30_bac-type"/>
    <property type="match status" value="1"/>
</dbReference>
<dbReference type="Pfam" id="PF00327">
    <property type="entry name" value="Ribosomal_L30"/>
    <property type="match status" value="1"/>
</dbReference>
<dbReference type="STRING" id="45056.Lade_1407"/>
<evidence type="ECO:0000313" key="9">
    <source>
        <dbReference type="Proteomes" id="UP000054859"/>
    </source>
</evidence>
<geneLocation type="plasmid" evidence="8 10">
    <name>8</name>
</geneLocation>
<dbReference type="PANTHER" id="PTHR15892:SF2">
    <property type="entry name" value="LARGE RIBOSOMAL SUBUNIT PROTEIN UL30M"/>
    <property type="match status" value="1"/>
</dbReference>
<dbReference type="Proteomes" id="UP000054859">
    <property type="component" value="Unassembled WGS sequence"/>
</dbReference>
<dbReference type="InterPro" id="IPR016082">
    <property type="entry name" value="Ribosomal_uL30_ferredoxin-like"/>
</dbReference>
<evidence type="ECO:0000256" key="1">
    <source>
        <dbReference type="ARBA" id="ARBA00007594"/>
    </source>
</evidence>
<dbReference type="Proteomes" id="UP000281170">
    <property type="component" value="Plasmid 8"/>
</dbReference>
<evidence type="ECO:0000256" key="2">
    <source>
        <dbReference type="ARBA" id="ARBA00011838"/>
    </source>
</evidence>
<evidence type="ECO:0000313" key="8">
    <source>
        <dbReference type="EMBL" id="VEH82895.1"/>
    </source>
</evidence>
<evidence type="ECO:0000256" key="3">
    <source>
        <dbReference type="ARBA" id="ARBA00022980"/>
    </source>
</evidence>
<sequence>MTKKIKITLVKSLIGRIPKHITIAKQLGLGKMNSSVVHNDIPAIRGMVNSIHYLLKVEECSK</sequence>
<dbReference type="KEGG" id="ladl:NCTC12735_00119"/>
<dbReference type="PANTHER" id="PTHR15892">
    <property type="entry name" value="MITOCHONDRIAL RIBOSOMAL PROTEIN L30"/>
    <property type="match status" value="1"/>
</dbReference>
<keyword evidence="9" id="KW-1185">Reference proteome</keyword>
<dbReference type="EMBL" id="LR134417">
    <property type="protein sequence ID" value="VEH82895.1"/>
    <property type="molecule type" value="Genomic_DNA"/>
</dbReference>
<keyword evidence="3 5" id="KW-0689">Ribosomal protein</keyword>
<dbReference type="FunFam" id="3.30.1390.20:FF:000001">
    <property type="entry name" value="50S ribosomal protein L30"/>
    <property type="match status" value="1"/>
</dbReference>
<comment type="subunit">
    <text evidence="2 5">Part of the 50S ribosomal subunit.</text>
</comment>
<reference evidence="8 10" key="2">
    <citation type="submission" date="2018-12" db="EMBL/GenBank/DDBJ databases">
        <authorList>
            <consortium name="Pathogen Informatics"/>
        </authorList>
    </citation>
    <scope>NUCLEOTIDE SEQUENCE [LARGE SCALE GENOMIC DNA]</scope>
    <source>
        <strain evidence="8 10">NCTC12735</strain>
        <plasmid evidence="10">8</plasmid>
    </source>
</reference>
<proteinExistence type="inferred from homology"/>
<evidence type="ECO:0000256" key="4">
    <source>
        <dbReference type="ARBA" id="ARBA00023274"/>
    </source>
</evidence>
<evidence type="ECO:0000256" key="5">
    <source>
        <dbReference type="HAMAP-Rule" id="MF_01371"/>
    </source>
</evidence>
<dbReference type="OrthoDB" id="9812790at2"/>
<comment type="similarity">
    <text evidence="1 5">Belongs to the universal ribosomal protein uL30 family.</text>
</comment>
<evidence type="ECO:0000313" key="7">
    <source>
        <dbReference type="EMBL" id="KTC65224.1"/>
    </source>
</evidence>
<evidence type="ECO:0000259" key="6">
    <source>
        <dbReference type="Pfam" id="PF00327"/>
    </source>
</evidence>
<protein>
    <recommendedName>
        <fullName evidence="5">Large ribosomal subunit protein uL30</fullName>
    </recommendedName>
</protein>
<evidence type="ECO:0000313" key="10">
    <source>
        <dbReference type="Proteomes" id="UP000281170"/>
    </source>
</evidence>
<dbReference type="NCBIfam" id="TIGR01308">
    <property type="entry name" value="rpmD_bact"/>
    <property type="match status" value="1"/>
</dbReference>
<keyword evidence="4 5" id="KW-0687">Ribonucleoprotein</keyword>
<dbReference type="SUPFAM" id="SSF55129">
    <property type="entry name" value="Ribosomal protein L30p/L7e"/>
    <property type="match status" value="1"/>
</dbReference>
<dbReference type="EMBL" id="LNKA01000005">
    <property type="protein sequence ID" value="KTC65224.1"/>
    <property type="molecule type" value="Genomic_DNA"/>
</dbReference>
<dbReference type="InterPro" id="IPR005996">
    <property type="entry name" value="Ribosomal_uL30_bac-type"/>
</dbReference>
<dbReference type="GO" id="GO:0022625">
    <property type="term" value="C:cytosolic large ribosomal subunit"/>
    <property type="evidence" value="ECO:0007669"/>
    <property type="project" value="TreeGrafter"/>
</dbReference>
<dbReference type="HAMAP" id="MF_01371_B">
    <property type="entry name" value="Ribosomal_uL30_B"/>
    <property type="match status" value="1"/>
</dbReference>
<dbReference type="InterPro" id="IPR036919">
    <property type="entry name" value="Ribo_uL30_ferredoxin-like_sf"/>
</dbReference>
<dbReference type="PATRIC" id="fig|45056.6.peg.1453"/>
<accession>A0A0W0R2E6</accession>
<feature type="domain" description="Large ribosomal subunit protein uL30-like ferredoxin-like fold" evidence="6">
    <location>
        <begin position="5"/>
        <end position="54"/>
    </location>
</feature>
<gene>
    <name evidence="5 7" type="primary">rpmD</name>
    <name evidence="7" type="ORF">Lade_1407</name>
    <name evidence="8" type="ORF">NCTC12735_00119</name>
</gene>
<dbReference type="GO" id="GO:0006412">
    <property type="term" value="P:translation"/>
    <property type="evidence" value="ECO:0007669"/>
    <property type="project" value="UniProtKB-UniRule"/>
</dbReference>
<organism evidence="7 9">
    <name type="scientific">Legionella adelaidensis</name>
    <dbReference type="NCBI Taxonomy" id="45056"/>
    <lineage>
        <taxon>Bacteria</taxon>
        <taxon>Pseudomonadati</taxon>
        <taxon>Pseudomonadota</taxon>
        <taxon>Gammaproteobacteria</taxon>
        <taxon>Legionellales</taxon>
        <taxon>Legionellaceae</taxon>
        <taxon>Legionella</taxon>
    </lineage>
</organism>